<evidence type="ECO:0000259" key="10">
    <source>
        <dbReference type="Pfam" id="PF03070"/>
    </source>
</evidence>
<evidence type="ECO:0000256" key="9">
    <source>
        <dbReference type="RuleBase" id="RU363093"/>
    </source>
</evidence>
<evidence type="ECO:0000256" key="6">
    <source>
        <dbReference type="ARBA" id="ARBA00013647"/>
    </source>
</evidence>
<comment type="function">
    <text evidence="9">Catalyzes an amino-pyrimidine hydrolysis reaction at the C5' of the pyrimidine moiety of thiamine compounds, a reaction that is part of a thiamine salvage pathway.</text>
</comment>
<sequence length="229" mass="26237">MRFSELLREATKESWKLSLNHPFVQGIVSGDLPLETFKNYILQDIYYLKHYGKVHAFAAAHSDDFHVAAKLAEKAKKTAEAELTVHKEHAGILKITNAEIENFKPAPTAYAYTSHLYRASLSGSLAQIVAAMLPCYWLYADIGLTYKDAKPKEEIYQNWLNTYGSEWFQESTQEMIDLLDGLAEKASETEKEKIKEQFILAKEYELAFWEMSYTFETWLSEKATNPASV</sequence>
<evidence type="ECO:0000256" key="2">
    <source>
        <dbReference type="ARBA" id="ARBA00004948"/>
    </source>
</evidence>
<feature type="domain" description="Thiaminase-2/PQQC" evidence="10">
    <location>
        <begin position="11"/>
        <end position="214"/>
    </location>
</feature>
<evidence type="ECO:0000256" key="7">
    <source>
        <dbReference type="ARBA" id="ARBA00022977"/>
    </source>
</evidence>
<comment type="subunit">
    <text evidence="4">Homotetramer.</text>
</comment>
<dbReference type="InterPro" id="IPR016084">
    <property type="entry name" value="Haem_Oase-like_multi-hlx"/>
</dbReference>
<dbReference type="EMBL" id="QWEH01000006">
    <property type="protein sequence ID" value="RHW32207.1"/>
    <property type="molecule type" value="Genomic_DNA"/>
</dbReference>
<evidence type="ECO:0000256" key="8">
    <source>
        <dbReference type="ARBA" id="ARBA00048337"/>
    </source>
</evidence>
<comment type="catalytic activity">
    <reaction evidence="8 9">
        <text>thiamine + H2O = 5-(2-hydroxyethyl)-4-methylthiazole + 4-amino-5-hydroxymethyl-2-methylpyrimidine + H(+)</text>
        <dbReference type="Rhea" id="RHEA:17509"/>
        <dbReference type="ChEBI" id="CHEBI:15377"/>
        <dbReference type="ChEBI" id="CHEBI:15378"/>
        <dbReference type="ChEBI" id="CHEBI:16892"/>
        <dbReference type="ChEBI" id="CHEBI:17957"/>
        <dbReference type="ChEBI" id="CHEBI:18385"/>
        <dbReference type="EC" id="3.5.99.2"/>
    </reaction>
</comment>
<dbReference type="PANTHER" id="PTHR43198:SF2">
    <property type="entry name" value="SI:CH1073-67J19.1-RELATED"/>
    <property type="match status" value="1"/>
</dbReference>
<dbReference type="PANTHER" id="PTHR43198">
    <property type="entry name" value="BIFUNCTIONAL TH2 PROTEIN"/>
    <property type="match status" value="1"/>
</dbReference>
<dbReference type="AlphaFoldDB" id="A0A417YH56"/>
<dbReference type="InterPro" id="IPR050967">
    <property type="entry name" value="Thiamine_Salvage_TenA"/>
</dbReference>
<dbReference type="SUPFAM" id="SSF48613">
    <property type="entry name" value="Heme oxygenase-like"/>
    <property type="match status" value="1"/>
</dbReference>
<dbReference type="GO" id="GO:0050334">
    <property type="term" value="F:thiaminase activity"/>
    <property type="evidence" value="ECO:0007669"/>
    <property type="project" value="UniProtKB-EC"/>
</dbReference>
<dbReference type="CDD" id="cd19364">
    <property type="entry name" value="TenA_C_BsTenA-like"/>
    <property type="match status" value="1"/>
</dbReference>
<dbReference type="NCBIfam" id="TIGR04306">
    <property type="entry name" value="salvage_TenA"/>
    <property type="match status" value="1"/>
</dbReference>
<comment type="caution">
    <text evidence="11">The sequence shown here is derived from an EMBL/GenBank/DDBJ whole genome shotgun (WGS) entry which is preliminary data.</text>
</comment>
<organism evidence="11 12">
    <name type="scientific">Oceanobacillus profundus</name>
    <dbReference type="NCBI Taxonomy" id="372463"/>
    <lineage>
        <taxon>Bacteria</taxon>
        <taxon>Bacillati</taxon>
        <taxon>Bacillota</taxon>
        <taxon>Bacilli</taxon>
        <taxon>Bacillales</taxon>
        <taxon>Bacillaceae</taxon>
        <taxon>Oceanobacillus</taxon>
    </lineage>
</organism>
<dbReference type="Gene3D" id="1.20.910.10">
    <property type="entry name" value="Heme oxygenase-like"/>
    <property type="match status" value="1"/>
</dbReference>
<dbReference type="Pfam" id="PF03070">
    <property type="entry name" value="TENA_THI-4"/>
    <property type="match status" value="1"/>
</dbReference>
<dbReference type="UniPathway" id="UPA00060"/>
<dbReference type="GO" id="GO:0009228">
    <property type="term" value="P:thiamine biosynthetic process"/>
    <property type="evidence" value="ECO:0007669"/>
    <property type="project" value="UniProtKB-KW"/>
</dbReference>
<evidence type="ECO:0000256" key="5">
    <source>
        <dbReference type="ARBA" id="ARBA00012684"/>
    </source>
</evidence>
<comment type="similarity">
    <text evidence="3 9">Belongs to the TenA family.</text>
</comment>
<dbReference type="GO" id="GO:0009229">
    <property type="term" value="P:thiamine diphosphate biosynthetic process"/>
    <property type="evidence" value="ECO:0007669"/>
    <property type="project" value="UniProtKB-UniPathway"/>
</dbReference>
<dbReference type="GO" id="GO:0005829">
    <property type="term" value="C:cytosol"/>
    <property type="evidence" value="ECO:0007669"/>
    <property type="project" value="TreeGrafter"/>
</dbReference>
<keyword evidence="7 9" id="KW-0784">Thiamine biosynthesis</keyword>
<evidence type="ECO:0000313" key="12">
    <source>
        <dbReference type="Proteomes" id="UP000285456"/>
    </source>
</evidence>
<gene>
    <name evidence="11" type="primary">tenA</name>
    <name evidence="11" type="ORF">D1B32_10585</name>
</gene>
<evidence type="ECO:0000256" key="3">
    <source>
        <dbReference type="ARBA" id="ARBA00010264"/>
    </source>
</evidence>
<dbReference type="OrthoDB" id="34166at2"/>
<keyword evidence="12" id="KW-1185">Reference proteome</keyword>
<dbReference type="InterPro" id="IPR027574">
    <property type="entry name" value="Thiaminase_II"/>
</dbReference>
<comment type="catalytic activity">
    <reaction evidence="1 9">
        <text>4-amino-5-aminomethyl-2-methylpyrimidine + H2O = 4-amino-5-hydroxymethyl-2-methylpyrimidine + NH4(+)</text>
        <dbReference type="Rhea" id="RHEA:31799"/>
        <dbReference type="ChEBI" id="CHEBI:15377"/>
        <dbReference type="ChEBI" id="CHEBI:16892"/>
        <dbReference type="ChEBI" id="CHEBI:28938"/>
        <dbReference type="ChEBI" id="CHEBI:63416"/>
        <dbReference type="EC" id="3.5.99.2"/>
    </reaction>
</comment>
<reference evidence="11 12" key="1">
    <citation type="journal article" date="2007" name="Int. J. Syst. Evol. Microbiol.">
        <title>Oceanobacillus profundus sp. nov., isolated from a deep-sea sediment core.</title>
        <authorList>
            <person name="Kim Y.G."/>
            <person name="Choi D.H."/>
            <person name="Hyun S."/>
            <person name="Cho B.C."/>
        </authorList>
    </citation>
    <scope>NUCLEOTIDE SEQUENCE [LARGE SCALE GENOMIC DNA]</scope>
    <source>
        <strain evidence="11 12">DSM 18246</strain>
    </source>
</reference>
<dbReference type="EC" id="3.5.99.2" evidence="5 9"/>
<keyword evidence="9" id="KW-0378">Hydrolase</keyword>
<proteinExistence type="inferred from homology"/>
<comment type="pathway">
    <text evidence="2 9">Cofactor biosynthesis; thiamine diphosphate biosynthesis.</text>
</comment>
<evidence type="ECO:0000256" key="4">
    <source>
        <dbReference type="ARBA" id="ARBA00011881"/>
    </source>
</evidence>
<evidence type="ECO:0000313" key="11">
    <source>
        <dbReference type="EMBL" id="RHW32207.1"/>
    </source>
</evidence>
<dbReference type="InterPro" id="IPR004305">
    <property type="entry name" value="Thiaminase-2/PQQC"/>
</dbReference>
<accession>A0A417YH56</accession>
<dbReference type="RefSeq" id="WP_095313946.1">
    <property type="nucleotide sequence ID" value="NZ_JAMAWL010000004.1"/>
</dbReference>
<name>A0A417YH56_9BACI</name>
<evidence type="ECO:0000256" key="1">
    <source>
        <dbReference type="ARBA" id="ARBA00001881"/>
    </source>
</evidence>
<dbReference type="Proteomes" id="UP000285456">
    <property type="component" value="Unassembled WGS sequence"/>
</dbReference>
<protein>
    <recommendedName>
        <fullName evidence="6 9">Aminopyrimidine aminohydrolase</fullName>
        <ecNumber evidence="5 9">3.5.99.2</ecNumber>
    </recommendedName>
</protein>